<feature type="domain" description="UspA" evidence="3">
    <location>
        <begin position="44"/>
        <end position="178"/>
    </location>
</feature>
<dbReference type="InterPro" id="IPR014729">
    <property type="entry name" value="Rossmann-like_a/b/a_fold"/>
</dbReference>
<dbReference type="PANTHER" id="PTHR46268">
    <property type="entry name" value="STRESS RESPONSE PROTEIN NHAX"/>
    <property type="match status" value="1"/>
</dbReference>
<dbReference type="PRINTS" id="PR01438">
    <property type="entry name" value="UNVRSLSTRESS"/>
</dbReference>
<evidence type="ECO:0000259" key="3">
    <source>
        <dbReference type="Pfam" id="PF00582"/>
    </source>
</evidence>
<feature type="region of interest" description="Disordered" evidence="2">
    <location>
        <begin position="1"/>
        <end position="27"/>
    </location>
</feature>
<keyword evidence="5" id="KW-1185">Reference proteome</keyword>
<evidence type="ECO:0000313" key="4">
    <source>
        <dbReference type="EMBL" id="ADU47985.1"/>
    </source>
</evidence>
<protein>
    <submittedName>
        <fullName evidence="4">UspA domain-containing protein</fullName>
    </submittedName>
</protein>
<dbReference type="HOGENOM" id="CLU_049301_2_3_11"/>
<comment type="similarity">
    <text evidence="1">Belongs to the universal stress protein A family.</text>
</comment>
<dbReference type="Gene3D" id="3.40.50.620">
    <property type="entry name" value="HUPs"/>
    <property type="match status" value="2"/>
</dbReference>
<name>E6S7S8_INTC7</name>
<dbReference type="InterPro" id="IPR006016">
    <property type="entry name" value="UspA"/>
</dbReference>
<dbReference type="KEGG" id="ica:Intca_1470"/>
<gene>
    <name evidence="4" type="ordered locus">Intca_1470</name>
</gene>
<organism evidence="4 5">
    <name type="scientific">Intrasporangium calvum (strain ATCC 23552 / DSM 43043 / JCM 3097 / NBRC 12989 / NCIMB 10167 / NRRL B-3866 / 7 KIP)</name>
    <dbReference type="NCBI Taxonomy" id="710696"/>
    <lineage>
        <taxon>Bacteria</taxon>
        <taxon>Bacillati</taxon>
        <taxon>Actinomycetota</taxon>
        <taxon>Actinomycetes</taxon>
        <taxon>Micrococcales</taxon>
        <taxon>Intrasporangiaceae</taxon>
        <taxon>Intrasporangium</taxon>
    </lineage>
</organism>
<reference evidence="4 5" key="1">
    <citation type="journal article" date="2010" name="Stand. Genomic Sci.">
        <title>Complete genome sequence of Intrasporangium calvum type strain (7 KIP).</title>
        <authorList>
            <person name="Del Rio T.G."/>
            <person name="Chertkov O."/>
            <person name="Yasawong M."/>
            <person name="Lucas S."/>
            <person name="Deshpande S."/>
            <person name="Cheng J.F."/>
            <person name="Detter C."/>
            <person name="Tapia R."/>
            <person name="Han C."/>
            <person name="Goodwin L."/>
            <person name="Pitluck S."/>
            <person name="Liolios K."/>
            <person name="Ivanova N."/>
            <person name="Mavromatis K."/>
            <person name="Pati A."/>
            <person name="Chen A."/>
            <person name="Palaniappan K."/>
            <person name="Land M."/>
            <person name="Hauser L."/>
            <person name="Chang Y.J."/>
            <person name="Jeffries C.D."/>
            <person name="Rohde M."/>
            <person name="Pukall R."/>
            <person name="Sikorski J."/>
            <person name="Goker M."/>
            <person name="Woyke T."/>
            <person name="Bristow J."/>
            <person name="Eisen J.A."/>
            <person name="Markowitz V."/>
            <person name="Hugenholtz P."/>
            <person name="Kyrpides N.C."/>
            <person name="Klenk H.P."/>
            <person name="Lapidus A."/>
        </authorList>
    </citation>
    <scope>NUCLEOTIDE SEQUENCE [LARGE SCALE GENOMIC DNA]</scope>
    <source>
        <strain evidence="5">ATCC 23552 / DSM 43043 / JCM 3097 / NBRC 12989 / 7 KIP</strain>
    </source>
</reference>
<dbReference type="eggNOG" id="COG0589">
    <property type="taxonomic scope" value="Bacteria"/>
</dbReference>
<sequence length="341" mass="35325">MEVARRADPAGGRGISHGTTGEAPTMSENATTTETANHHLGHGIVVGYDGSAASVLALDWAIETARERGRPLTIVHGISTTGTGFPAMDLAQAQPLFERTAREIVADGARRAEKVLEVNQIETQYWLGSAAGQIIEASRDADLVVVGSRGRGRLLGGLLGSTSYAVTAHSHCPVVVVRGPAGEDVEDLPEPSRPDPEHPVLVGSDESPGSQRAVDAAAEVAAQSGARLTIVRVAEPVIPSTWTVIEAGAGGAALEDPDTILGWAREGVEREGERVRRTHPSLDVTTEAVLGDPGSVLAGLGQDAGLVVVGSRGRGGFTGMLLGSVSHRVIHDAVCPVMVVR</sequence>
<feature type="region of interest" description="Disordered" evidence="2">
    <location>
        <begin position="182"/>
        <end position="211"/>
    </location>
</feature>
<evidence type="ECO:0000256" key="1">
    <source>
        <dbReference type="ARBA" id="ARBA00008791"/>
    </source>
</evidence>
<dbReference type="STRING" id="710696.Intca_1470"/>
<dbReference type="InterPro" id="IPR006015">
    <property type="entry name" value="Universal_stress_UspA"/>
</dbReference>
<evidence type="ECO:0000313" key="5">
    <source>
        <dbReference type="Proteomes" id="UP000008914"/>
    </source>
</evidence>
<dbReference type="PANTHER" id="PTHR46268:SF6">
    <property type="entry name" value="UNIVERSAL STRESS PROTEIN UP12"/>
    <property type="match status" value="1"/>
</dbReference>
<dbReference type="EMBL" id="CP002343">
    <property type="protein sequence ID" value="ADU47985.1"/>
    <property type="molecule type" value="Genomic_DNA"/>
</dbReference>
<evidence type="ECO:0000256" key="2">
    <source>
        <dbReference type="SAM" id="MobiDB-lite"/>
    </source>
</evidence>
<dbReference type="AlphaFoldDB" id="E6S7S8"/>
<dbReference type="SUPFAM" id="SSF52402">
    <property type="entry name" value="Adenine nucleotide alpha hydrolases-like"/>
    <property type="match status" value="2"/>
</dbReference>
<feature type="domain" description="UspA" evidence="3">
    <location>
        <begin position="199"/>
        <end position="341"/>
    </location>
</feature>
<proteinExistence type="inferred from homology"/>
<dbReference type="Pfam" id="PF00582">
    <property type="entry name" value="Usp"/>
    <property type="match status" value="2"/>
</dbReference>
<dbReference type="Proteomes" id="UP000008914">
    <property type="component" value="Chromosome"/>
</dbReference>
<accession>E6S7S8</accession>